<keyword evidence="1" id="KW-0456">Lyase</keyword>
<comment type="similarity">
    <text evidence="3">Belongs to the Ahb/Nir family.</text>
</comment>
<dbReference type="Proteomes" id="UP000219621">
    <property type="component" value="Unassembled WGS sequence"/>
</dbReference>
<dbReference type="Pfam" id="PF17805">
    <property type="entry name" value="AsnC_trans_reg2"/>
    <property type="match status" value="1"/>
</dbReference>
<dbReference type="InterPro" id="IPR040523">
    <property type="entry name" value="AsnC_trans_reg2"/>
</dbReference>
<dbReference type="SMART" id="SM00344">
    <property type="entry name" value="HTH_ASNC"/>
    <property type="match status" value="1"/>
</dbReference>
<evidence type="ECO:0000313" key="8">
    <source>
        <dbReference type="EMBL" id="SOD91920.1"/>
    </source>
</evidence>
<dbReference type="Gene3D" id="3.30.70.3460">
    <property type="match status" value="1"/>
</dbReference>
<feature type="domain" description="Siroheme decarboxylase NirL-like HTH" evidence="7">
    <location>
        <begin position="20"/>
        <end position="64"/>
    </location>
</feature>
<evidence type="ECO:0000256" key="2">
    <source>
        <dbReference type="ARBA" id="ARBA00023444"/>
    </source>
</evidence>
<evidence type="ECO:0000256" key="3">
    <source>
        <dbReference type="ARBA" id="ARBA00023457"/>
    </source>
</evidence>
<reference evidence="8 9" key="1">
    <citation type="submission" date="2017-09" db="EMBL/GenBank/DDBJ databases">
        <authorList>
            <person name="Ehlers B."/>
            <person name="Leendertz F.H."/>
        </authorList>
    </citation>
    <scope>NUCLEOTIDE SEQUENCE [LARGE SCALE GENOMIC DNA]</scope>
    <source>
        <strain evidence="8 9">USBA 140</strain>
    </source>
</reference>
<dbReference type="PROSITE" id="PS00519">
    <property type="entry name" value="HTH_ASNC_1"/>
    <property type="match status" value="1"/>
</dbReference>
<organism evidence="8 9">
    <name type="scientific">Caenispirillum bisanense</name>
    <dbReference type="NCBI Taxonomy" id="414052"/>
    <lineage>
        <taxon>Bacteria</taxon>
        <taxon>Pseudomonadati</taxon>
        <taxon>Pseudomonadota</taxon>
        <taxon>Alphaproteobacteria</taxon>
        <taxon>Rhodospirillales</taxon>
        <taxon>Novispirillaceae</taxon>
        <taxon>Caenispirillum</taxon>
    </lineage>
</organism>
<feature type="domain" description="Siroheme decarboxylase AsnC-like ligand binding" evidence="6">
    <location>
        <begin position="75"/>
        <end position="162"/>
    </location>
</feature>
<dbReference type="PANTHER" id="PTHR43413">
    <property type="entry name" value="TRANSCRIPTIONAL REGULATOR, ASNC FAMILY"/>
    <property type="match status" value="1"/>
</dbReference>
<evidence type="ECO:0000256" key="1">
    <source>
        <dbReference type="ARBA" id="ARBA00023239"/>
    </source>
</evidence>
<dbReference type="RefSeq" id="WP_097277945.1">
    <property type="nucleotide sequence ID" value="NZ_OCNJ01000002.1"/>
</dbReference>
<evidence type="ECO:0000259" key="6">
    <source>
        <dbReference type="Pfam" id="PF17805"/>
    </source>
</evidence>
<proteinExistence type="inferred from homology"/>
<protein>
    <recommendedName>
        <fullName evidence="4">siroheme decarboxylase</fullName>
        <ecNumber evidence="4">4.1.1.111</ecNumber>
    </recommendedName>
</protein>
<dbReference type="GO" id="GO:0016829">
    <property type="term" value="F:lyase activity"/>
    <property type="evidence" value="ECO:0007669"/>
    <property type="project" value="UniProtKB-KW"/>
</dbReference>
<evidence type="ECO:0000256" key="4">
    <source>
        <dbReference type="ARBA" id="ARBA00023471"/>
    </source>
</evidence>
<evidence type="ECO:0000259" key="7">
    <source>
        <dbReference type="Pfam" id="PF22451"/>
    </source>
</evidence>
<dbReference type="AlphaFoldDB" id="A0A286G8R0"/>
<dbReference type="InterPro" id="IPR019888">
    <property type="entry name" value="Tscrpt_reg_AsnC-like"/>
</dbReference>
<keyword evidence="9" id="KW-1185">Reference proteome</keyword>
<dbReference type="InterPro" id="IPR019885">
    <property type="entry name" value="Tscrpt_reg_HTH_AsnC-type_CS"/>
</dbReference>
<gene>
    <name evidence="8" type="ORF">SAMN05421508_102175</name>
</gene>
<dbReference type="InterPro" id="IPR036390">
    <property type="entry name" value="WH_DNA-bd_sf"/>
</dbReference>
<sequence>MTEITAPRDTAPLTDPRDLALVAELRGGLPLTSRPYADLGARLGMSEAEVLGRLKALTEGGVIRRFGAIVRHHEAGYTANAMVVIDVPDDRVAAAGRLLALEEGVTLCYRRVRALPDWPYNLYAMVHGRDRAVVQAAVEDMLRRQGLAGLPHAVLFSTRRFKQTGGRYGRPQQEARA</sequence>
<dbReference type="OrthoDB" id="9806536at2"/>
<dbReference type="Pfam" id="PF22451">
    <property type="entry name" value="NirdL-like_HTH"/>
    <property type="match status" value="1"/>
</dbReference>
<name>A0A286G8R0_9PROT</name>
<evidence type="ECO:0000256" key="5">
    <source>
        <dbReference type="ARBA" id="ARBA00048470"/>
    </source>
</evidence>
<comment type="pathway">
    <text evidence="2">Porphyrin-containing compound metabolism.</text>
</comment>
<accession>A0A286G8R0</accession>
<dbReference type="PANTHER" id="PTHR43413:SF1">
    <property type="entry name" value="SIROHEME DECARBOXYLASE NIRL SUBUNIT"/>
    <property type="match status" value="1"/>
</dbReference>
<dbReference type="InterPro" id="IPR050684">
    <property type="entry name" value="HTH-Siroheme_Decarb"/>
</dbReference>
<evidence type="ECO:0000313" key="9">
    <source>
        <dbReference type="Proteomes" id="UP000219621"/>
    </source>
</evidence>
<comment type="catalytic activity">
    <reaction evidence="5">
        <text>siroheme + 2 H(+) = 12,18-didecarboxysiroheme + 2 CO2</text>
        <dbReference type="Rhea" id="RHEA:19093"/>
        <dbReference type="ChEBI" id="CHEBI:15378"/>
        <dbReference type="ChEBI" id="CHEBI:16526"/>
        <dbReference type="ChEBI" id="CHEBI:60052"/>
        <dbReference type="ChEBI" id="CHEBI:140497"/>
        <dbReference type="EC" id="4.1.1.111"/>
    </reaction>
</comment>
<dbReference type="EMBL" id="OCNJ01000002">
    <property type="protein sequence ID" value="SOD91920.1"/>
    <property type="molecule type" value="Genomic_DNA"/>
</dbReference>
<dbReference type="InterPro" id="IPR053953">
    <property type="entry name" value="NirdL-like_HTH"/>
</dbReference>
<dbReference type="SUPFAM" id="SSF46785">
    <property type="entry name" value="Winged helix' DNA-binding domain"/>
    <property type="match status" value="1"/>
</dbReference>
<dbReference type="EC" id="4.1.1.111" evidence="4"/>